<dbReference type="GO" id="GO:0020037">
    <property type="term" value="F:heme binding"/>
    <property type="evidence" value="ECO:0007669"/>
    <property type="project" value="InterPro"/>
</dbReference>
<dbReference type="GO" id="GO:0005506">
    <property type="term" value="F:iron ion binding"/>
    <property type="evidence" value="ECO:0007669"/>
    <property type="project" value="InterPro"/>
</dbReference>
<dbReference type="PRINTS" id="PR00385">
    <property type="entry name" value="P450"/>
</dbReference>
<dbReference type="OMA" id="STHEKWF"/>
<evidence type="ECO:0000256" key="1">
    <source>
        <dbReference type="ARBA" id="ARBA00001971"/>
    </source>
</evidence>
<comment type="cofactor">
    <cofactor evidence="1 3">
        <name>heme</name>
        <dbReference type="ChEBI" id="CHEBI:30413"/>
    </cofactor>
</comment>
<name>B0FSS6_TETTH</name>
<dbReference type="EMBL" id="EU349038">
    <property type="protein sequence ID" value="ABY59969.1"/>
    <property type="molecule type" value="Genomic_DNA"/>
</dbReference>
<organism evidence="5">
    <name type="scientific">Tetrahymena thermophila</name>
    <dbReference type="NCBI Taxonomy" id="5911"/>
    <lineage>
        <taxon>Eukaryota</taxon>
        <taxon>Sar</taxon>
        <taxon>Alveolata</taxon>
        <taxon>Ciliophora</taxon>
        <taxon>Intramacronucleata</taxon>
        <taxon>Oligohymenophorea</taxon>
        <taxon>Hymenostomatida</taxon>
        <taxon>Tetrahymenina</taxon>
        <taxon>Tetrahymenidae</taxon>
        <taxon>Tetrahymena</taxon>
    </lineage>
</organism>
<dbReference type="Gene3D" id="1.10.630.10">
    <property type="entry name" value="Cytochrome P450"/>
    <property type="match status" value="1"/>
</dbReference>
<reference evidence="5" key="1">
    <citation type="journal article" date="2009" name="BMC Genomics">
        <title>Genome-wide identification and characterization of cytochrome P450 monooxygenase genes in the ciliate Tetrahymena thermophila.</title>
        <authorList>
            <person name="Fu C."/>
            <person name="Xiong J."/>
            <person name="Miao W."/>
        </authorList>
    </citation>
    <scope>NUCLEOTIDE SEQUENCE</scope>
    <source>
        <strain evidence="5">SB210</strain>
    </source>
</reference>
<dbReference type="SUPFAM" id="SSF48264">
    <property type="entry name" value="Cytochrome P450"/>
    <property type="match status" value="1"/>
</dbReference>
<feature type="binding site" description="axial binding residue" evidence="3">
    <location>
        <position position="471"/>
    </location>
    <ligand>
        <name>heme</name>
        <dbReference type="ChEBI" id="CHEBI:30413"/>
    </ligand>
    <ligandPart>
        <name>Fe</name>
        <dbReference type="ChEBI" id="CHEBI:18248"/>
    </ligandPart>
</feature>
<protein>
    <submittedName>
        <fullName evidence="5">Cytochrome P450 monooxygenase CYP5007A1</fullName>
    </submittedName>
</protein>
<dbReference type="InterPro" id="IPR036396">
    <property type="entry name" value="Cyt_P450_sf"/>
</dbReference>
<keyword evidence="3 4" id="KW-0349">Heme</keyword>
<dbReference type="AlphaFoldDB" id="B0FSS6"/>
<dbReference type="InterPro" id="IPR017972">
    <property type="entry name" value="Cyt_P450_CS"/>
</dbReference>
<dbReference type="PANTHER" id="PTHR24305">
    <property type="entry name" value="CYTOCHROME P450"/>
    <property type="match status" value="1"/>
</dbReference>
<dbReference type="PANTHER" id="PTHR24305:SF166">
    <property type="entry name" value="CYTOCHROME P450 12A4, MITOCHONDRIAL-RELATED"/>
    <property type="match status" value="1"/>
</dbReference>
<dbReference type="InterPro" id="IPR050121">
    <property type="entry name" value="Cytochrome_P450_monoxygenase"/>
</dbReference>
<keyword evidence="4 5" id="KW-0503">Monooxygenase</keyword>
<proteinExistence type="inferred from homology"/>
<dbReference type="Pfam" id="PF00067">
    <property type="entry name" value="p450"/>
    <property type="match status" value="1"/>
</dbReference>
<keyword evidence="3 4" id="KW-0408">Iron</keyword>
<dbReference type="PROSITE" id="PS00086">
    <property type="entry name" value="CYTOCHROME_P450"/>
    <property type="match status" value="1"/>
</dbReference>
<dbReference type="CDD" id="cd20621">
    <property type="entry name" value="CYP5011A1-like"/>
    <property type="match status" value="1"/>
</dbReference>
<dbReference type="PRINTS" id="PR00463">
    <property type="entry name" value="EP450I"/>
</dbReference>
<evidence type="ECO:0000256" key="4">
    <source>
        <dbReference type="RuleBase" id="RU000461"/>
    </source>
</evidence>
<keyword evidence="3 4" id="KW-0479">Metal-binding</keyword>
<accession>B0FSS6</accession>
<comment type="similarity">
    <text evidence="2 4">Belongs to the cytochrome P450 family.</text>
</comment>
<evidence type="ECO:0000256" key="2">
    <source>
        <dbReference type="ARBA" id="ARBA00010617"/>
    </source>
</evidence>
<dbReference type="InterPro" id="IPR001128">
    <property type="entry name" value="Cyt_P450"/>
</dbReference>
<evidence type="ECO:0000256" key="3">
    <source>
        <dbReference type="PIRSR" id="PIRSR602401-1"/>
    </source>
</evidence>
<gene>
    <name evidence="5" type="primary">CYP</name>
</gene>
<dbReference type="InterPro" id="IPR002401">
    <property type="entry name" value="Cyt_P450_E_grp-I"/>
</dbReference>
<sequence>MIKYIVYLVALILTLLSLIILRQAYKSLRLCLIYRKKYGNDVKILFYPILGIGYFMNQSFEKHDNSYEWMKRIVRENPNVKAILILSGLFDIIILQDEKWVKNFSQDHILYYKNDGNFGYTFAFEKGLFYSSFGDWKRQRIFLNSSFHFESLKSYVPIIKEQTKKLLANLKEEDGFVKLNIFQELQKITSEIITISYFGKSLVNVKCKSGIELYKENNDIIQDSYIYRFTSPYFILKACIFGAKKASMIYHNQAEKKLIARMKDIFETYEKIIDEELEKIKMSKIDPMDIQPKTMIELYLKEYLIQQQNRATMNPNDIFEKKEIIHQFLTFYFAGSETTSHLVAMTFYELTKNQQIYDKLMKEINENAKDFDKVEHSDLSKFQYLDIVFKETGRLHNAIAFTSPRVTDQDYIKEDMYLNKDLLVCHRLTQYSQQCEVLKDSDEYIPERYSRNTKGFSSFDVIPFSTGPRNCIGQHLALIKSKFLVIYFLKNFELKELPGYKLRTMQKLSNHPIDEEIVLIKRKKQ</sequence>
<evidence type="ECO:0000313" key="5">
    <source>
        <dbReference type="EMBL" id="ABY59969.1"/>
    </source>
</evidence>
<dbReference type="GO" id="GO:0016705">
    <property type="term" value="F:oxidoreductase activity, acting on paired donors, with incorporation or reduction of molecular oxygen"/>
    <property type="evidence" value="ECO:0007669"/>
    <property type="project" value="InterPro"/>
</dbReference>
<dbReference type="GO" id="GO:0004497">
    <property type="term" value="F:monooxygenase activity"/>
    <property type="evidence" value="ECO:0007669"/>
    <property type="project" value="UniProtKB-KW"/>
</dbReference>
<keyword evidence="4" id="KW-0560">Oxidoreductase</keyword>